<name>A0A517D8K4_LIMRT</name>
<evidence type="ECO:0000313" key="2">
    <source>
        <dbReference type="Proteomes" id="UP000316394"/>
    </source>
</evidence>
<dbReference type="EMBL" id="CP041677">
    <property type="protein sequence ID" value="QDR73691.1"/>
    <property type="molecule type" value="Genomic_DNA"/>
</dbReference>
<proteinExistence type="predicted"/>
<organism evidence="1 2">
    <name type="scientific">Limosilactobacillus reuteri</name>
    <name type="common">Lactobacillus reuteri</name>
    <dbReference type="NCBI Taxonomy" id="1598"/>
    <lineage>
        <taxon>Bacteria</taxon>
        <taxon>Bacillati</taxon>
        <taxon>Bacillota</taxon>
        <taxon>Bacilli</taxon>
        <taxon>Lactobacillales</taxon>
        <taxon>Lactobacillaceae</taxon>
        <taxon>Limosilactobacillus</taxon>
    </lineage>
</organism>
<evidence type="ECO:0000313" key="1">
    <source>
        <dbReference type="EMBL" id="QDR73691.1"/>
    </source>
</evidence>
<accession>A0A517D8K4</accession>
<dbReference type="AlphaFoldDB" id="A0A517D8K4"/>
<gene>
    <name evidence="1" type="ORF">FOD75_11415</name>
</gene>
<geneLocation type="plasmid" evidence="1 2">
    <name>unnamed</name>
</geneLocation>
<keyword evidence="1" id="KW-0614">Plasmid</keyword>
<protein>
    <submittedName>
        <fullName evidence="1">Uncharacterized protein</fullName>
    </submittedName>
</protein>
<reference evidence="1 2" key="1">
    <citation type="submission" date="2019-07" db="EMBL/GenBank/DDBJ databases">
        <title>Gastrointestinal microbiota of Peromyscus leucopus, the white-footed mouse.</title>
        <authorList>
            <person name="Milovic A."/>
            <person name="Bassam K."/>
            <person name="Barbour A.G."/>
        </authorList>
    </citation>
    <scope>NUCLEOTIDE SEQUENCE [LARGE SCALE GENOMIC DNA]</scope>
    <source>
        <strain evidence="1 2">LL7</strain>
        <plasmid evidence="1 2">unnamed</plasmid>
    </source>
</reference>
<dbReference type="Proteomes" id="UP000316394">
    <property type="component" value="Plasmid unnamed"/>
</dbReference>
<sequence>MSMNDNDLHLINELLPELNIKEHASIKDITSESLQDRDSSYSCLVKSDDGDVYQVIMQMTDGNNIGKKVRGLRSYADLQLFERFISIDDLPKTIIVLLTTDDPYQQTLYKRKLQLMEDDDKSLTLGDGIELVVLSSNGKTGTPSNQIRDIVNLMNGSENVEDTFSKGILRDLHSVKGE</sequence>